<proteinExistence type="predicted"/>
<accession>A0A645FJ37</accession>
<dbReference type="AlphaFoldDB" id="A0A645FJ37"/>
<gene>
    <name evidence="1" type="ORF">SDC9_161738</name>
</gene>
<protein>
    <submittedName>
        <fullName evidence="1">Uncharacterized protein</fullName>
    </submittedName>
</protein>
<comment type="caution">
    <text evidence="1">The sequence shown here is derived from an EMBL/GenBank/DDBJ whole genome shotgun (WGS) entry which is preliminary data.</text>
</comment>
<name>A0A645FJ37_9ZZZZ</name>
<organism evidence="1">
    <name type="scientific">bioreactor metagenome</name>
    <dbReference type="NCBI Taxonomy" id="1076179"/>
    <lineage>
        <taxon>unclassified sequences</taxon>
        <taxon>metagenomes</taxon>
        <taxon>ecological metagenomes</taxon>
    </lineage>
</organism>
<reference evidence="1" key="1">
    <citation type="submission" date="2019-08" db="EMBL/GenBank/DDBJ databases">
        <authorList>
            <person name="Kucharzyk K."/>
            <person name="Murdoch R.W."/>
            <person name="Higgins S."/>
            <person name="Loffler F."/>
        </authorList>
    </citation>
    <scope>NUCLEOTIDE SEQUENCE</scope>
</reference>
<evidence type="ECO:0000313" key="1">
    <source>
        <dbReference type="EMBL" id="MPN14411.1"/>
    </source>
</evidence>
<dbReference type="EMBL" id="VSSQ01061042">
    <property type="protein sequence ID" value="MPN14411.1"/>
    <property type="molecule type" value="Genomic_DNA"/>
</dbReference>
<sequence>MLRHCQKIVNGGHFRYVTEKTFCFKSFIAETVYRDAAIKAQKTGNAFNKRRLSSAVRAEQNSYLSVIQMEIQIVIGKCFAVIF</sequence>